<proteinExistence type="predicted"/>
<accession>W9SAL8</accession>
<evidence type="ECO:0000313" key="1">
    <source>
        <dbReference type="EMBL" id="EXC33212.1"/>
    </source>
</evidence>
<reference evidence="2" key="1">
    <citation type="submission" date="2013-01" db="EMBL/GenBank/DDBJ databases">
        <title>Draft Genome Sequence of a Mulberry Tree, Morus notabilis C.K. Schneid.</title>
        <authorList>
            <person name="He N."/>
            <person name="Zhao S."/>
        </authorList>
    </citation>
    <scope>NUCLEOTIDE SEQUENCE</scope>
</reference>
<gene>
    <name evidence="1" type="ORF">L484_011189</name>
</gene>
<organism evidence="1 2">
    <name type="scientific">Morus notabilis</name>
    <dbReference type="NCBI Taxonomy" id="981085"/>
    <lineage>
        <taxon>Eukaryota</taxon>
        <taxon>Viridiplantae</taxon>
        <taxon>Streptophyta</taxon>
        <taxon>Embryophyta</taxon>
        <taxon>Tracheophyta</taxon>
        <taxon>Spermatophyta</taxon>
        <taxon>Magnoliopsida</taxon>
        <taxon>eudicotyledons</taxon>
        <taxon>Gunneridae</taxon>
        <taxon>Pentapetalae</taxon>
        <taxon>rosids</taxon>
        <taxon>fabids</taxon>
        <taxon>Rosales</taxon>
        <taxon>Moraceae</taxon>
        <taxon>Moreae</taxon>
        <taxon>Morus</taxon>
    </lineage>
</organism>
<name>W9SAL8_9ROSA</name>
<dbReference type="AlphaFoldDB" id="W9SAL8"/>
<protein>
    <submittedName>
        <fullName evidence="1">Uncharacterized protein</fullName>
    </submittedName>
</protein>
<dbReference type="EMBL" id="KE346335">
    <property type="protein sequence ID" value="EXC33212.1"/>
    <property type="molecule type" value="Genomic_DNA"/>
</dbReference>
<evidence type="ECO:0000313" key="2">
    <source>
        <dbReference type="Proteomes" id="UP000030645"/>
    </source>
</evidence>
<dbReference type="Proteomes" id="UP000030645">
    <property type="component" value="Unassembled WGS sequence"/>
</dbReference>
<keyword evidence="2" id="KW-1185">Reference proteome</keyword>
<sequence length="78" mass="8981">MERQPCGLLYRNVVMQHAKYDDCSLGLSRYVAQPSRPTRLMLTTIFVLGPYKGPRPMILSRDEIVLDSWIQATLRELA</sequence>